<feature type="transmembrane region" description="Helical" evidence="7">
    <location>
        <begin position="108"/>
        <end position="127"/>
    </location>
</feature>
<gene>
    <name evidence="8" type="ORF">D9R14_06725</name>
</gene>
<dbReference type="PANTHER" id="PTHR33452:SF1">
    <property type="entry name" value="INNER MEMBRANE PROTEIN YPHA-RELATED"/>
    <property type="match status" value="1"/>
</dbReference>
<evidence type="ECO:0000313" key="9">
    <source>
        <dbReference type="Proteomes" id="UP000269692"/>
    </source>
</evidence>
<feature type="transmembrane region" description="Helical" evidence="7">
    <location>
        <begin position="47"/>
        <end position="68"/>
    </location>
</feature>
<keyword evidence="6 7" id="KW-0472">Membrane</keyword>
<dbReference type="RefSeq" id="WP_121622674.1">
    <property type="nucleotide sequence ID" value="NZ_JACIIW010000002.1"/>
</dbReference>
<evidence type="ECO:0000256" key="6">
    <source>
        <dbReference type="ARBA" id="ARBA00023136"/>
    </source>
</evidence>
<evidence type="ECO:0000313" key="8">
    <source>
        <dbReference type="EMBL" id="RLP80171.1"/>
    </source>
</evidence>
<dbReference type="AlphaFoldDB" id="A0A3L7AKQ2"/>
<keyword evidence="5 7" id="KW-1133">Transmembrane helix</keyword>
<dbReference type="EMBL" id="RCTF01000004">
    <property type="protein sequence ID" value="RLP80171.1"/>
    <property type="molecule type" value="Genomic_DNA"/>
</dbReference>
<name>A0A3L7AKQ2_9HYPH</name>
<sequence>MIDARTAPYGLFLLRAALGAMWISHALLKVFVFTVAGFSGFLASKGFPAALALPTIGAELIGGLLILAGIYARPVAVLLIPVMLGAMSVHIPNGWIFSAAGGGWEYPAFLVVASLTVALAGEGAFALKPSALIPGLGKRAYA</sequence>
<comment type="caution">
    <text evidence="8">The sequence shown here is derived from an EMBL/GenBank/DDBJ whole genome shotgun (WGS) entry which is preliminary data.</text>
</comment>
<dbReference type="InterPro" id="IPR051907">
    <property type="entry name" value="DoxX-like_oxidoreductase"/>
</dbReference>
<keyword evidence="9" id="KW-1185">Reference proteome</keyword>
<feature type="transmembrane region" description="Helical" evidence="7">
    <location>
        <begin position="75"/>
        <end position="96"/>
    </location>
</feature>
<evidence type="ECO:0000256" key="2">
    <source>
        <dbReference type="ARBA" id="ARBA00006679"/>
    </source>
</evidence>
<organism evidence="8 9">
    <name type="scientific">Xanthobacter tagetidis</name>
    <dbReference type="NCBI Taxonomy" id="60216"/>
    <lineage>
        <taxon>Bacteria</taxon>
        <taxon>Pseudomonadati</taxon>
        <taxon>Pseudomonadota</taxon>
        <taxon>Alphaproteobacteria</taxon>
        <taxon>Hyphomicrobiales</taxon>
        <taxon>Xanthobacteraceae</taxon>
        <taxon>Xanthobacter</taxon>
    </lineage>
</organism>
<dbReference type="Proteomes" id="UP000269692">
    <property type="component" value="Unassembled WGS sequence"/>
</dbReference>
<dbReference type="Pfam" id="PF07681">
    <property type="entry name" value="DoxX"/>
    <property type="match status" value="1"/>
</dbReference>
<dbReference type="InterPro" id="IPR032808">
    <property type="entry name" value="DoxX"/>
</dbReference>
<evidence type="ECO:0000256" key="5">
    <source>
        <dbReference type="ARBA" id="ARBA00022989"/>
    </source>
</evidence>
<reference evidence="8 9" key="1">
    <citation type="submission" date="2018-10" db="EMBL/GenBank/DDBJ databases">
        <title>Xanthobacter tagetidis genome sequencing and assembly.</title>
        <authorList>
            <person name="Maclea K.S."/>
            <person name="Goen A.E."/>
            <person name="Fatima S.A."/>
        </authorList>
    </citation>
    <scope>NUCLEOTIDE SEQUENCE [LARGE SCALE GENOMIC DNA]</scope>
    <source>
        <strain evidence="8 9">ATCC 700314</strain>
    </source>
</reference>
<keyword evidence="4 7" id="KW-0812">Transmembrane</keyword>
<accession>A0A3L7AKQ2</accession>
<dbReference type="PANTHER" id="PTHR33452">
    <property type="entry name" value="OXIDOREDUCTASE CATD-RELATED"/>
    <property type="match status" value="1"/>
</dbReference>
<evidence type="ECO:0000256" key="7">
    <source>
        <dbReference type="SAM" id="Phobius"/>
    </source>
</evidence>
<dbReference type="OrthoDB" id="5382961at2"/>
<dbReference type="GO" id="GO:0005886">
    <property type="term" value="C:plasma membrane"/>
    <property type="evidence" value="ECO:0007669"/>
    <property type="project" value="UniProtKB-SubCell"/>
</dbReference>
<comment type="similarity">
    <text evidence="2">Belongs to the DoxX family.</text>
</comment>
<keyword evidence="3" id="KW-1003">Cell membrane</keyword>
<evidence type="ECO:0000256" key="3">
    <source>
        <dbReference type="ARBA" id="ARBA00022475"/>
    </source>
</evidence>
<proteinExistence type="inferred from homology"/>
<comment type="subcellular location">
    <subcellularLocation>
        <location evidence="1">Cell membrane</location>
        <topology evidence="1">Multi-pass membrane protein</topology>
    </subcellularLocation>
</comment>
<evidence type="ECO:0000256" key="1">
    <source>
        <dbReference type="ARBA" id="ARBA00004651"/>
    </source>
</evidence>
<protein>
    <submittedName>
        <fullName evidence="8">DoxX family protein</fullName>
    </submittedName>
</protein>
<feature type="transmembrane region" description="Helical" evidence="7">
    <location>
        <begin position="12"/>
        <end position="41"/>
    </location>
</feature>
<evidence type="ECO:0000256" key="4">
    <source>
        <dbReference type="ARBA" id="ARBA00022692"/>
    </source>
</evidence>